<dbReference type="Gramene" id="Bo8g067940.1">
    <property type="protein sequence ID" value="Bo8g067940.1"/>
    <property type="gene ID" value="Bo8g067940"/>
</dbReference>
<feature type="compositionally biased region" description="Polar residues" evidence="1">
    <location>
        <begin position="471"/>
        <end position="489"/>
    </location>
</feature>
<dbReference type="Proteomes" id="UP000032141">
    <property type="component" value="Chromosome C8"/>
</dbReference>
<dbReference type="EnsemblPlants" id="Bo8g067940.1">
    <property type="protein sequence ID" value="Bo8g067940.1"/>
    <property type="gene ID" value="Bo8g067940"/>
</dbReference>
<evidence type="ECO:0000256" key="1">
    <source>
        <dbReference type="SAM" id="MobiDB-lite"/>
    </source>
</evidence>
<evidence type="ECO:0008006" key="6">
    <source>
        <dbReference type="Google" id="ProtNLM"/>
    </source>
</evidence>
<dbReference type="GO" id="GO:0008270">
    <property type="term" value="F:zinc ion binding"/>
    <property type="evidence" value="ECO:0007669"/>
    <property type="project" value="InterPro"/>
</dbReference>
<feature type="domain" description="DUF4283" evidence="2">
    <location>
        <begin position="181"/>
        <end position="265"/>
    </location>
</feature>
<reference evidence="4" key="2">
    <citation type="submission" date="2015-03" db="UniProtKB">
        <authorList>
            <consortium name="EnsemblPlants"/>
        </authorList>
    </citation>
    <scope>IDENTIFICATION</scope>
</reference>
<dbReference type="OMA" id="AWDSFII"/>
<dbReference type="PANTHER" id="PTHR31286:SF55">
    <property type="entry name" value="DUF4283 DOMAIN-CONTAINING PROTEIN"/>
    <property type="match status" value="1"/>
</dbReference>
<feature type="domain" description="Zinc knuckle CX2CX4HX4C" evidence="3">
    <location>
        <begin position="323"/>
        <end position="370"/>
    </location>
</feature>
<accession>A0A0D3DQ80</accession>
<dbReference type="InterPro" id="IPR025558">
    <property type="entry name" value="DUF4283"/>
</dbReference>
<evidence type="ECO:0000259" key="2">
    <source>
        <dbReference type="Pfam" id="PF14111"/>
    </source>
</evidence>
<name>A0A0D3DQ80_BRAOL</name>
<dbReference type="AlphaFoldDB" id="A0A0D3DQ80"/>
<dbReference type="HOGENOM" id="CLU_017983_2_0_1"/>
<dbReference type="InterPro" id="IPR025836">
    <property type="entry name" value="Zn_knuckle_CX2CX4HX4C"/>
</dbReference>
<feature type="region of interest" description="Disordered" evidence="1">
    <location>
        <begin position="427"/>
        <end position="489"/>
    </location>
</feature>
<dbReference type="GO" id="GO:0003676">
    <property type="term" value="F:nucleic acid binding"/>
    <property type="evidence" value="ECO:0007669"/>
    <property type="project" value="InterPro"/>
</dbReference>
<dbReference type="eggNOG" id="KOG1075">
    <property type="taxonomic scope" value="Eukaryota"/>
</dbReference>
<organism evidence="4 5">
    <name type="scientific">Brassica oleracea var. oleracea</name>
    <dbReference type="NCBI Taxonomy" id="109376"/>
    <lineage>
        <taxon>Eukaryota</taxon>
        <taxon>Viridiplantae</taxon>
        <taxon>Streptophyta</taxon>
        <taxon>Embryophyta</taxon>
        <taxon>Tracheophyta</taxon>
        <taxon>Spermatophyta</taxon>
        <taxon>Magnoliopsida</taxon>
        <taxon>eudicotyledons</taxon>
        <taxon>Gunneridae</taxon>
        <taxon>Pentapetalae</taxon>
        <taxon>rosids</taxon>
        <taxon>malvids</taxon>
        <taxon>Brassicales</taxon>
        <taxon>Brassicaceae</taxon>
        <taxon>Brassiceae</taxon>
        <taxon>Brassica</taxon>
    </lineage>
</organism>
<dbReference type="InterPro" id="IPR036875">
    <property type="entry name" value="Znf_CCHC_sf"/>
</dbReference>
<sequence length="535" mass="57456">MTKKKKPKDKPPHINPSVSTASSTGHAASAPASIPSSPPSVKSTDLAESKLPGPINAPASSCPADLPSFPPLVVDEYGKPSSQTSATELHVPEKGTNEATSEHPGSRVHPQSVEQPADVVPCSPKTNLQLHNQQGAKVQATLWKEKVSPNSGRLDPEGSSFILDSGEACVTIPNSVIERNKKAWDSFIIGQFYEEAPARGVVHAIVNGIWSKHRRNISVSKMEGNAFLFRVPCPTARRRILKQCLWQVDGQTMFVAKWSPGITPEKPSLASVPVWLDFVGVPLQFFNRDALKEIAGLVGHPICLHPSTENLTNLEVAKVYTVIDPRKPLPEAVNARFESGEVIRITVSYPWLPSLCSHCSQVGHTISKCPAAPPRCEICRSVKHATSSCTRTNANLDLSRINIDKRKGKAPIKSQLPIVGIGNSDIKRVGNAPKTAPKTASKPKKVPTKEWVPTDSNKQDLPRTNGLPVIAQSSKVPTDTGSTPTFKKNISGSRNDIALGDFMVDMRCGGLGSLAKSPAVSSSDEDDPSSEGLSK</sequence>
<proteinExistence type="predicted"/>
<feature type="region of interest" description="Disordered" evidence="1">
    <location>
        <begin position="510"/>
        <end position="535"/>
    </location>
</feature>
<protein>
    <recommendedName>
        <fullName evidence="6">DUF4283 domain-containing protein</fullName>
    </recommendedName>
</protein>
<evidence type="ECO:0000313" key="5">
    <source>
        <dbReference type="Proteomes" id="UP000032141"/>
    </source>
</evidence>
<keyword evidence="5" id="KW-1185">Reference proteome</keyword>
<dbReference type="Gene3D" id="4.10.60.10">
    <property type="entry name" value="Zinc finger, CCHC-type"/>
    <property type="match status" value="1"/>
</dbReference>
<feature type="region of interest" description="Disordered" evidence="1">
    <location>
        <begin position="1"/>
        <end position="118"/>
    </location>
</feature>
<dbReference type="PANTHER" id="PTHR31286">
    <property type="entry name" value="GLYCINE-RICH CELL WALL STRUCTURAL PROTEIN 1.8-LIKE"/>
    <property type="match status" value="1"/>
</dbReference>
<feature type="compositionally biased region" description="Basic and acidic residues" evidence="1">
    <location>
        <begin position="90"/>
        <end position="105"/>
    </location>
</feature>
<evidence type="ECO:0000259" key="3">
    <source>
        <dbReference type="Pfam" id="PF14392"/>
    </source>
</evidence>
<dbReference type="InterPro" id="IPR040256">
    <property type="entry name" value="At4g02000-like"/>
</dbReference>
<dbReference type="SUPFAM" id="SSF57756">
    <property type="entry name" value="Retrovirus zinc finger-like domains"/>
    <property type="match status" value="1"/>
</dbReference>
<reference evidence="4 5" key="1">
    <citation type="journal article" date="2014" name="Genome Biol.">
        <title>Transcriptome and methylome profiling reveals relics of genome dominance in the mesopolyploid Brassica oleracea.</title>
        <authorList>
            <person name="Parkin I.A."/>
            <person name="Koh C."/>
            <person name="Tang H."/>
            <person name="Robinson S.J."/>
            <person name="Kagale S."/>
            <person name="Clarke W.E."/>
            <person name="Town C.D."/>
            <person name="Nixon J."/>
            <person name="Krishnakumar V."/>
            <person name="Bidwell S.L."/>
            <person name="Denoeud F."/>
            <person name="Belcram H."/>
            <person name="Links M.G."/>
            <person name="Just J."/>
            <person name="Clarke C."/>
            <person name="Bender T."/>
            <person name="Huebert T."/>
            <person name="Mason A.S."/>
            <person name="Pires J.C."/>
            <person name="Barker G."/>
            <person name="Moore J."/>
            <person name="Walley P.G."/>
            <person name="Manoli S."/>
            <person name="Batley J."/>
            <person name="Edwards D."/>
            <person name="Nelson M.N."/>
            <person name="Wang X."/>
            <person name="Paterson A.H."/>
            <person name="King G."/>
            <person name="Bancroft I."/>
            <person name="Chalhoub B."/>
            <person name="Sharpe A.G."/>
        </authorList>
    </citation>
    <scope>NUCLEOTIDE SEQUENCE</scope>
    <source>
        <strain evidence="4 5">cv. TO1000</strain>
    </source>
</reference>
<dbReference type="Pfam" id="PF14392">
    <property type="entry name" value="zf-CCHC_4"/>
    <property type="match status" value="1"/>
</dbReference>
<feature type="compositionally biased region" description="Low complexity" evidence="1">
    <location>
        <begin position="17"/>
        <end position="35"/>
    </location>
</feature>
<evidence type="ECO:0000313" key="4">
    <source>
        <dbReference type="EnsemblPlants" id="Bo8g067940.1"/>
    </source>
</evidence>
<dbReference type="Pfam" id="PF14111">
    <property type="entry name" value="DUF4283"/>
    <property type="match status" value="1"/>
</dbReference>